<evidence type="ECO:0000259" key="1">
    <source>
        <dbReference type="Pfam" id="PF08279"/>
    </source>
</evidence>
<dbReference type="Proteomes" id="UP000255000">
    <property type="component" value="Unassembled WGS sequence"/>
</dbReference>
<protein>
    <submittedName>
        <fullName evidence="3">Proteasome accessory factor B</fullName>
    </submittedName>
</protein>
<feature type="domain" description="Helix-turn-helix type 11" evidence="1">
    <location>
        <begin position="10"/>
        <end position="61"/>
    </location>
</feature>
<keyword evidence="3" id="KW-0647">Proteasome</keyword>
<dbReference type="EMBL" id="UGSK01000001">
    <property type="protein sequence ID" value="SUA99447.1"/>
    <property type="molecule type" value="Genomic_DNA"/>
</dbReference>
<dbReference type="Pfam" id="PF13280">
    <property type="entry name" value="WYL"/>
    <property type="match status" value="1"/>
</dbReference>
<dbReference type="InterPro" id="IPR013196">
    <property type="entry name" value="HTH_11"/>
</dbReference>
<dbReference type="InterPro" id="IPR036390">
    <property type="entry name" value="WH_DNA-bd_sf"/>
</dbReference>
<evidence type="ECO:0000313" key="4">
    <source>
        <dbReference type="Proteomes" id="UP000255000"/>
    </source>
</evidence>
<accession>A0A378ZQM2</accession>
<dbReference type="SUPFAM" id="SSF46785">
    <property type="entry name" value="Winged helix' DNA-binding domain"/>
    <property type="match status" value="1"/>
</dbReference>
<dbReference type="PIRSF" id="PIRSF016838">
    <property type="entry name" value="PafC"/>
    <property type="match status" value="1"/>
</dbReference>
<dbReference type="InterPro" id="IPR028349">
    <property type="entry name" value="PafC-like"/>
</dbReference>
<reference evidence="3 4" key="1">
    <citation type="submission" date="2018-06" db="EMBL/GenBank/DDBJ databases">
        <authorList>
            <consortium name="Pathogen Informatics"/>
            <person name="Doyle S."/>
        </authorList>
    </citation>
    <scope>NUCLEOTIDE SEQUENCE [LARGE SCALE GENOMIC DNA]</scope>
    <source>
        <strain evidence="3 4">NCTC13350</strain>
    </source>
</reference>
<dbReference type="PANTHER" id="PTHR34580">
    <property type="match status" value="1"/>
</dbReference>
<dbReference type="InterPro" id="IPR051534">
    <property type="entry name" value="CBASS_pafABC_assoc_protein"/>
</dbReference>
<feature type="domain" description="WYL" evidence="2">
    <location>
        <begin position="150"/>
        <end position="219"/>
    </location>
</feature>
<gene>
    <name evidence="3" type="primary">pafB</name>
    <name evidence="3" type="ORF">NCTC13350_00345</name>
</gene>
<dbReference type="InterPro" id="IPR026881">
    <property type="entry name" value="WYL_dom"/>
</dbReference>
<organism evidence="3 4">
    <name type="scientific">Pannonibacter phragmitetus</name>
    <dbReference type="NCBI Taxonomy" id="121719"/>
    <lineage>
        <taxon>Bacteria</taxon>
        <taxon>Pseudomonadati</taxon>
        <taxon>Pseudomonadota</taxon>
        <taxon>Alphaproteobacteria</taxon>
        <taxon>Hyphomicrobiales</taxon>
        <taxon>Stappiaceae</taxon>
        <taxon>Pannonibacter</taxon>
    </lineage>
</organism>
<evidence type="ECO:0000259" key="2">
    <source>
        <dbReference type="Pfam" id="PF13280"/>
    </source>
</evidence>
<dbReference type="InterPro" id="IPR036388">
    <property type="entry name" value="WH-like_DNA-bd_sf"/>
</dbReference>
<dbReference type="PANTHER" id="PTHR34580:SF3">
    <property type="entry name" value="PROTEIN PAFB"/>
    <property type="match status" value="1"/>
</dbReference>
<evidence type="ECO:0000313" key="3">
    <source>
        <dbReference type="EMBL" id="SUA99447.1"/>
    </source>
</evidence>
<dbReference type="GO" id="GO:0000502">
    <property type="term" value="C:proteasome complex"/>
    <property type="evidence" value="ECO:0007669"/>
    <property type="project" value="UniProtKB-KW"/>
</dbReference>
<dbReference type="AlphaFoldDB" id="A0A378ZQM2"/>
<dbReference type="Gene3D" id="1.10.10.10">
    <property type="entry name" value="Winged helix-like DNA-binding domain superfamily/Winged helix DNA-binding domain"/>
    <property type="match status" value="1"/>
</dbReference>
<dbReference type="OrthoDB" id="7173212at2"/>
<name>A0A378ZQM2_9HYPH</name>
<dbReference type="Pfam" id="PF08279">
    <property type="entry name" value="HTH_11"/>
    <property type="match status" value="1"/>
</dbReference>
<proteinExistence type="predicted"/>
<dbReference type="RefSeq" id="WP_040678141.1">
    <property type="nucleotide sequence ID" value="NZ_LGSQ01000013.1"/>
</dbReference>
<sequence length="334" mass="37247">MNPIERALGILLLLGSGKLVTATALSERFQVSLRTIYRDVDRLIALGVPVEAERGAEGGYRLAKGYIQPPVALTRRETAALLIVLSVARGLRTTPLAADLETAERKLIASLPRPAQELLTNGERIVGVEPLPPDIFHDSPSIEPNAGWQEALDRFMEGLLEGRRVRFEHHNPSRTEPRAHEVEPLGVIFDRDLWYLAGRSVEADDLRIYRADRIFNMEVSGLRFRPPKEFSVQALLNGAWLSRAMRRWQSEDPSGIILVSDEQARTLARDWYYRHAVFSPAGNGKVRITLTDTTQARLFPLLRWLGPGAELIEPSALRPLFAAELAAMSAAHQG</sequence>
<dbReference type="PROSITE" id="PS52050">
    <property type="entry name" value="WYL"/>
    <property type="match status" value="1"/>
</dbReference>